<dbReference type="EMBL" id="BLXT01004630">
    <property type="protein sequence ID" value="GFO15795.1"/>
    <property type="molecule type" value="Genomic_DNA"/>
</dbReference>
<comment type="caution">
    <text evidence="2">The sequence shown here is derived from an EMBL/GenBank/DDBJ whole genome shotgun (WGS) entry which is preliminary data.</text>
</comment>
<keyword evidence="3" id="KW-1185">Reference proteome</keyword>
<evidence type="ECO:0000313" key="2">
    <source>
        <dbReference type="EMBL" id="GFO15795.1"/>
    </source>
</evidence>
<dbReference type="AlphaFoldDB" id="A0AAV4B9M2"/>
<gene>
    <name evidence="2" type="ORF">PoB_004230000</name>
</gene>
<evidence type="ECO:0000256" key="1">
    <source>
        <dbReference type="SAM" id="MobiDB-lite"/>
    </source>
</evidence>
<organism evidence="2 3">
    <name type="scientific">Plakobranchus ocellatus</name>
    <dbReference type="NCBI Taxonomy" id="259542"/>
    <lineage>
        <taxon>Eukaryota</taxon>
        <taxon>Metazoa</taxon>
        <taxon>Spiralia</taxon>
        <taxon>Lophotrochozoa</taxon>
        <taxon>Mollusca</taxon>
        <taxon>Gastropoda</taxon>
        <taxon>Heterobranchia</taxon>
        <taxon>Euthyneura</taxon>
        <taxon>Panpulmonata</taxon>
        <taxon>Sacoglossa</taxon>
        <taxon>Placobranchoidea</taxon>
        <taxon>Plakobranchidae</taxon>
        <taxon>Plakobranchus</taxon>
    </lineage>
</organism>
<proteinExistence type="predicted"/>
<feature type="region of interest" description="Disordered" evidence="1">
    <location>
        <begin position="54"/>
        <end position="97"/>
    </location>
</feature>
<name>A0AAV4B9M2_9GAST</name>
<protein>
    <submittedName>
        <fullName evidence="2">Uncharacterized protein</fullName>
    </submittedName>
</protein>
<accession>A0AAV4B9M2</accession>
<reference evidence="2 3" key="1">
    <citation type="journal article" date="2021" name="Elife">
        <title>Chloroplast acquisition without the gene transfer in kleptoplastic sea slugs, Plakobranchus ocellatus.</title>
        <authorList>
            <person name="Maeda T."/>
            <person name="Takahashi S."/>
            <person name="Yoshida T."/>
            <person name="Shimamura S."/>
            <person name="Takaki Y."/>
            <person name="Nagai Y."/>
            <person name="Toyoda A."/>
            <person name="Suzuki Y."/>
            <person name="Arimoto A."/>
            <person name="Ishii H."/>
            <person name="Satoh N."/>
            <person name="Nishiyama T."/>
            <person name="Hasebe M."/>
            <person name="Maruyama T."/>
            <person name="Minagawa J."/>
            <person name="Obokata J."/>
            <person name="Shigenobu S."/>
        </authorList>
    </citation>
    <scope>NUCLEOTIDE SEQUENCE [LARGE SCALE GENOMIC DNA]</scope>
</reference>
<dbReference type="Proteomes" id="UP000735302">
    <property type="component" value="Unassembled WGS sequence"/>
</dbReference>
<evidence type="ECO:0000313" key="3">
    <source>
        <dbReference type="Proteomes" id="UP000735302"/>
    </source>
</evidence>
<sequence>MPVAVKGMDRSAQGWMAPFAPPMRRKNVTMWGESCVTVSDVRIDTKEISQCVEKERKREKTDRKKGKRGNEEERNRLRKGGIRERHGEGVEQKNDED</sequence>